<dbReference type="RefSeq" id="XP_029239942.1">
    <property type="nucleotide sequence ID" value="XM_029380213.1"/>
</dbReference>
<proteinExistence type="predicted"/>
<name>A0A422NQH5_TRYRA</name>
<dbReference type="AlphaFoldDB" id="A0A422NQH5"/>
<keyword evidence="3" id="KW-1185">Reference proteome</keyword>
<evidence type="ECO:0000256" key="1">
    <source>
        <dbReference type="SAM" id="Phobius"/>
    </source>
</evidence>
<reference evidence="2 3" key="1">
    <citation type="journal article" date="2018" name="BMC Genomics">
        <title>Genomic comparison of Trypanosoma conorhini and Trypanosoma rangeli to Trypanosoma cruzi strains of high and low virulence.</title>
        <authorList>
            <person name="Bradwell K.R."/>
            <person name="Koparde V.N."/>
            <person name="Matveyev A.V."/>
            <person name="Serrano M.G."/>
            <person name="Alves J.M."/>
            <person name="Parikh H."/>
            <person name="Huang B."/>
            <person name="Lee V."/>
            <person name="Espinosa-Alvarez O."/>
            <person name="Ortiz P.A."/>
            <person name="Costa-Martins A.G."/>
            <person name="Teixeira M.M."/>
            <person name="Buck G.A."/>
        </authorList>
    </citation>
    <scope>NUCLEOTIDE SEQUENCE [LARGE SCALE GENOMIC DNA]</scope>
    <source>
        <strain evidence="2 3">AM80</strain>
    </source>
</reference>
<keyword evidence="1" id="KW-0472">Membrane</keyword>
<accession>A0A422NQH5</accession>
<protein>
    <submittedName>
        <fullName evidence="2">Uncharacterized protein</fullName>
    </submittedName>
</protein>
<evidence type="ECO:0000313" key="2">
    <source>
        <dbReference type="EMBL" id="RNF07639.1"/>
    </source>
</evidence>
<keyword evidence="1" id="KW-0812">Transmembrane</keyword>
<comment type="caution">
    <text evidence="2">The sequence shown here is derived from an EMBL/GenBank/DDBJ whole genome shotgun (WGS) entry which is preliminary data.</text>
</comment>
<dbReference type="EMBL" id="MKGL01000082">
    <property type="protein sequence ID" value="RNF07639.1"/>
    <property type="molecule type" value="Genomic_DNA"/>
</dbReference>
<feature type="transmembrane region" description="Helical" evidence="1">
    <location>
        <begin position="7"/>
        <end position="25"/>
    </location>
</feature>
<organism evidence="2 3">
    <name type="scientific">Trypanosoma rangeli</name>
    <dbReference type="NCBI Taxonomy" id="5698"/>
    <lineage>
        <taxon>Eukaryota</taxon>
        <taxon>Discoba</taxon>
        <taxon>Euglenozoa</taxon>
        <taxon>Kinetoplastea</taxon>
        <taxon>Metakinetoplastina</taxon>
        <taxon>Trypanosomatida</taxon>
        <taxon>Trypanosomatidae</taxon>
        <taxon>Trypanosoma</taxon>
        <taxon>Herpetosoma</taxon>
    </lineage>
</organism>
<evidence type="ECO:0000313" key="3">
    <source>
        <dbReference type="Proteomes" id="UP000283634"/>
    </source>
</evidence>
<dbReference type="Proteomes" id="UP000283634">
    <property type="component" value="Unassembled WGS sequence"/>
</dbReference>
<gene>
    <name evidence="2" type="ORF">TraAM80_03236</name>
</gene>
<keyword evidence="1" id="KW-1133">Transmembrane helix</keyword>
<sequence length="267" mass="27853">MQQLRDHIFFFFVAPVTGAFSLAALRDPCMAWSKLERSTAAALSSSTTPLVLPKACESVKETSFNCSSGSSGRVLIALLSRNRLVRRTDGTLPSRGSIRVPPLVAGGSIVRETSGNGNEGSVCISSGFSTSSVYNEAAFAVSLRSTDVSKCVGRCSQSGCDCCRLVARVTGPLVHGDGTVVLGGGKDGATLLVSSDASSGAVGAGDVCRLVCSALRRPRKGRLSPPTLPRTVPCDFDPSLLLLQLLVESRKTLFPSPSFKFVASCCG</sequence>
<dbReference type="GeneID" id="40327169"/>